<gene>
    <name evidence="2" type="ORF">E2C01_092280</name>
</gene>
<organism evidence="2 3">
    <name type="scientific">Portunus trituberculatus</name>
    <name type="common">Swimming crab</name>
    <name type="synonym">Neptunus trituberculatus</name>
    <dbReference type="NCBI Taxonomy" id="210409"/>
    <lineage>
        <taxon>Eukaryota</taxon>
        <taxon>Metazoa</taxon>
        <taxon>Ecdysozoa</taxon>
        <taxon>Arthropoda</taxon>
        <taxon>Crustacea</taxon>
        <taxon>Multicrustacea</taxon>
        <taxon>Malacostraca</taxon>
        <taxon>Eumalacostraca</taxon>
        <taxon>Eucarida</taxon>
        <taxon>Decapoda</taxon>
        <taxon>Pleocyemata</taxon>
        <taxon>Brachyura</taxon>
        <taxon>Eubrachyura</taxon>
        <taxon>Portunoidea</taxon>
        <taxon>Portunidae</taxon>
        <taxon>Portuninae</taxon>
        <taxon>Portunus</taxon>
    </lineage>
</organism>
<evidence type="ECO:0000313" key="2">
    <source>
        <dbReference type="EMBL" id="MPC96993.1"/>
    </source>
</evidence>
<accession>A0A5B7JRB5</accession>
<keyword evidence="3" id="KW-1185">Reference proteome</keyword>
<comment type="caution">
    <text evidence="2">The sequence shown here is derived from an EMBL/GenBank/DDBJ whole genome shotgun (WGS) entry which is preliminary data.</text>
</comment>
<dbReference type="Proteomes" id="UP000324222">
    <property type="component" value="Unassembled WGS sequence"/>
</dbReference>
<dbReference type="EMBL" id="VSRR010108178">
    <property type="protein sequence ID" value="MPC96993.1"/>
    <property type="molecule type" value="Genomic_DNA"/>
</dbReference>
<evidence type="ECO:0000313" key="3">
    <source>
        <dbReference type="Proteomes" id="UP000324222"/>
    </source>
</evidence>
<proteinExistence type="predicted"/>
<protein>
    <submittedName>
        <fullName evidence="2">Uncharacterized protein</fullName>
    </submittedName>
</protein>
<name>A0A5B7JRB5_PORTR</name>
<dbReference type="AlphaFoldDB" id="A0A5B7JRB5"/>
<feature type="region of interest" description="Disordered" evidence="1">
    <location>
        <begin position="1"/>
        <end position="39"/>
    </location>
</feature>
<reference evidence="2 3" key="1">
    <citation type="submission" date="2019-05" db="EMBL/GenBank/DDBJ databases">
        <title>Another draft genome of Portunus trituberculatus and its Hox gene families provides insights of decapod evolution.</title>
        <authorList>
            <person name="Jeong J.-H."/>
            <person name="Song I."/>
            <person name="Kim S."/>
            <person name="Choi T."/>
            <person name="Kim D."/>
            <person name="Ryu S."/>
            <person name="Kim W."/>
        </authorList>
    </citation>
    <scope>NUCLEOTIDE SEQUENCE [LARGE SCALE GENOMIC DNA]</scope>
    <source>
        <tissue evidence="2">Muscle</tissue>
    </source>
</reference>
<evidence type="ECO:0000256" key="1">
    <source>
        <dbReference type="SAM" id="MobiDB-lite"/>
    </source>
</evidence>
<feature type="compositionally biased region" description="Basic residues" evidence="1">
    <location>
        <begin position="30"/>
        <end position="39"/>
    </location>
</feature>
<sequence>MGGGRRGAAASKQLHNGGKADAGVAQRDSHLRRHQHAPR</sequence>